<evidence type="ECO:0000313" key="3">
    <source>
        <dbReference type="Proteomes" id="UP000299102"/>
    </source>
</evidence>
<protein>
    <submittedName>
        <fullName evidence="2">Uncharacterized protein</fullName>
    </submittedName>
</protein>
<keyword evidence="3" id="KW-1185">Reference proteome</keyword>
<proteinExistence type="predicted"/>
<evidence type="ECO:0000256" key="1">
    <source>
        <dbReference type="SAM" id="MobiDB-lite"/>
    </source>
</evidence>
<organism evidence="2 3">
    <name type="scientific">Eumeta variegata</name>
    <name type="common">Bagworm moth</name>
    <name type="synonym">Eumeta japonica</name>
    <dbReference type="NCBI Taxonomy" id="151549"/>
    <lineage>
        <taxon>Eukaryota</taxon>
        <taxon>Metazoa</taxon>
        <taxon>Ecdysozoa</taxon>
        <taxon>Arthropoda</taxon>
        <taxon>Hexapoda</taxon>
        <taxon>Insecta</taxon>
        <taxon>Pterygota</taxon>
        <taxon>Neoptera</taxon>
        <taxon>Endopterygota</taxon>
        <taxon>Lepidoptera</taxon>
        <taxon>Glossata</taxon>
        <taxon>Ditrysia</taxon>
        <taxon>Tineoidea</taxon>
        <taxon>Psychidae</taxon>
        <taxon>Oiketicinae</taxon>
        <taxon>Eumeta</taxon>
    </lineage>
</organism>
<gene>
    <name evidence="2" type="ORF">EVAR_7449_1</name>
</gene>
<name>A0A4C1V7F4_EUMVA</name>
<sequence>MNRLICCLVRNPLCFETELFEQKTAPPVVLDAYRPTAESFLLQYFYTTTDLEPFIWVRCGAEALDRRRRCANEGSTWSPRRGASGSIHRATGKAADRRH</sequence>
<dbReference type="EMBL" id="BGZK01000287">
    <property type="protein sequence ID" value="GBP34396.1"/>
    <property type="molecule type" value="Genomic_DNA"/>
</dbReference>
<dbReference type="AlphaFoldDB" id="A0A4C1V7F4"/>
<dbReference type="Proteomes" id="UP000299102">
    <property type="component" value="Unassembled WGS sequence"/>
</dbReference>
<accession>A0A4C1V7F4</accession>
<feature type="region of interest" description="Disordered" evidence="1">
    <location>
        <begin position="72"/>
        <end position="99"/>
    </location>
</feature>
<evidence type="ECO:0000313" key="2">
    <source>
        <dbReference type="EMBL" id="GBP34396.1"/>
    </source>
</evidence>
<comment type="caution">
    <text evidence="2">The sequence shown here is derived from an EMBL/GenBank/DDBJ whole genome shotgun (WGS) entry which is preliminary data.</text>
</comment>
<reference evidence="2 3" key="1">
    <citation type="journal article" date="2019" name="Commun. Biol.">
        <title>The bagworm genome reveals a unique fibroin gene that provides high tensile strength.</title>
        <authorList>
            <person name="Kono N."/>
            <person name="Nakamura H."/>
            <person name="Ohtoshi R."/>
            <person name="Tomita M."/>
            <person name="Numata K."/>
            <person name="Arakawa K."/>
        </authorList>
    </citation>
    <scope>NUCLEOTIDE SEQUENCE [LARGE SCALE GENOMIC DNA]</scope>
</reference>